<proteinExistence type="predicted"/>
<evidence type="ECO:0000313" key="2">
    <source>
        <dbReference type="EMBL" id="UYV71029.1"/>
    </source>
</evidence>
<accession>A0ABY6KQR0</accession>
<sequence length="304" mass="34715">MGRMILVLVDAYSKWHSQSFILKDITSKTIINNGKQFVSVEFEHFTKLVYGTLKPVRIILAQINNGKDDLETNLQRFLFAHREFPQTVTMESPAELLMKRSLRSRYSNLIPKMGNPREVFHEAVRRQEKFTTGCEVYFRNYATGPELKKRHINQLRPVRNKLVETRNFTLPRTSGEKPVGESQKESEEEVPEVTSGNEEEPVAVRVPSFTPRPETAAVQVSSCSPRPEIAAVQVPSCSPRPETAAVQVPIRSPRPQRAKKPPDRLVYILLDPVWISWNKVRPRLTRAISPKPWSLGGRFSVCQS</sequence>
<evidence type="ECO:0000256" key="1">
    <source>
        <dbReference type="SAM" id="MobiDB-lite"/>
    </source>
</evidence>
<gene>
    <name evidence="2" type="ORF">LAZ67_8001464</name>
</gene>
<reference evidence="2 3" key="1">
    <citation type="submission" date="2022-01" db="EMBL/GenBank/DDBJ databases">
        <title>A chromosomal length assembly of Cordylochernes scorpioides.</title>
        <authorList>
            <person name="Zeh D."/>
            <person name="Zeh J."/>
        </authorList>
    </citation>
    <scope>NUCLEOTIDE SEQUENCE [LARGE SCALE GENOMIC DNA]</scope>
    <source>
        <strain evidence="2">IN4F17</strain>
        <tissue evidence="2">Whole Body</tissue>
    </source>
</reference>
<protein>
    <submittedName>
        <fullName evidence="2">K02A2.6-like</fullName>
    </submittedName>
</protein>
<keyword evidence="3" id="KW-1185">Reference proteome</keyword>
<dbReference type="Proteomes" id="UP001235939">
    <property type="component" value="Chromosome 08"/>
</dbReference>
<dbReference type="EMBL" id="CP092870">
    <property type="protein sequence ID" value="UYV71029.1"/>
    <property type="molecule type" value="Genomic_DNA"/>
</dbReference>
<organism evidence="2 3">
    <name type="scientific">Cordylochernes scorpioides</name>
    <dbReference type="NCBI Taxonomy" id="51811"/>
    <lineage>
        <taxon>Eukaryota</taxon>
        <taxon>Metazoa</taxon>
        <taxon>Ecdysozoa</taxon>
        <taxon>Arthropoda</taxon>
        <taxon>Chelicerata</taxon>
        <taxon>Arachnida</taxon>
        <taxon>Pseudoscorpiones</taxon>
        <taxon>Cheliferoidea</taxon>
        <taxon>Chernetidae</taxon>
        <taxon>Cordylochernes</taxon>
    </lineage>
</organism>
<feature type="region of interest" description="Disordered" evidence="1">
    <location>
        <begin position="170"/>
        <end position="202"/>
    </location>
</feature>
<feature type="compositionally biased region" description="Acidic residues" evidence="1">
    <location>
        <begin position="186"/>
        <end position="201"/>
    </location>
</feature>
<name>A0ABY6KQR0_9ARAC</name>
<evidence type="ECO:0000313" key="3">
    <source>
        <dbReference type="Proteomes" id="UP001235939"/>
    </source>
</evidence>
<feature type="compositionally biased region" description="Basic and acidic residues" evidence="1">
    <location>
        <begin position="174"/>
        <end position="185"/>
    </location>
</feature>